<dbReference type="InterPro" id="IPR013103">
    <property type="entry name" value="RVT_2"/>
</dbReference>
<evidence type="ECO:0000259" key="2">
    <source>
        <dbReference type="PROSITE" id="PS50994"/>
    </source>
</evidence>
<dbReference type="Proteomes" id="UP001341281">
    <property type="component" value="Chromosome 08"/>
</dbReference>
<sequence length="1258" mass="140590">MPLLGSSNSRLGLLPGLPPAPHGVHPGPAPPDQASLVHVPRQGRPTMPVFSNRRLRWHQQHHHPLTSPASFKLCRPPHCLNNTPRVNGSWTLDLHSKTEVMRSNSSGDLYPFQSHRPSSAMALTASSSPTIWHRHLGHPGHHCLDQILTQFSVSSSHNKSSHVCDACQKGRHVRLPFSTSTAISYFPFQLLHCDLWTSPILSFTGYNYYLVIVDDFTHYMWTFPLRNKSEVTTTFQNFYALILTQFHIRIQSLQCDNGREFDNSTLRHFLTTNGTTYRFSCPYTSSQNGKAERALRTINYVLRTLLFQADLPPKYWVEALHAATYLINRRPCKPLQFDTPYHALFGQQPDYSHLRVFGCLCYPNIASTAAHKLAPKSTPCLFLGYPPEHKGYKCMDLKTHKIILSRHVIFDENVFPFRTTQQPVPAPIAAPASTFLPGPPLPPSQPEISAASTSSTRELIPQLSTASAAPTHFIPGSPDHAATPQSLPSIPVDTISPATQSPKPSASSPSEAGALPSVFRYASPTVTRHHMLTRAKHGIFKPKQITNLSTSTTISPIPTSYRAALKDPNWHHAMLEEYNALMSNNTWCLVPKPAGVNVVTGKWIFRHKLHPDGSLARYKARWVVRGFTQEQGVDYDETFSPVIKPATIRVVLSIATSSSWPIHQLDVAAPFQAHDQAHGQGQNDLVVDQAPNLNLNMNQEIEVVIPQMNGPAINFLVDEILPDQLIDPENDIDLVPQEDINVNSMVFAHELRFDPGLEAFLNKKRLPELDLNLQLSHPVPPCHEAERLWRQFLAPSSNAVVDKVDKGLLEDVHLQKKNKEAAPVGRKQNKKKIVQGNSDDAAPEENARDKGKPLQVRQKKNAFLHGNLAETVYCVQPSGFTDPTHPNHVCKLNKSLYGLKQAPRTWFLRFNNFLQSLGFKPSRADTSLFILHKSGHTAYLLLYVDDIILTASSSTLLQQIIANLCGEFSMTDLGHLQHFLGIHVTKTAQGLFLSQSQYALEILQRAGMEHCNPVSTPVDTKSKISATDGSPLKNGTDYRSIAGALQYLTLTRPDLTYAVQQACLFMHAPRESHLQLLKRILRYVKGTMHQGLHLTRSSSSDLVTYSDADWAGCPDTRRSTSGFCVFFGDNPVSWSSKRQATVSRSSAEAEYRGVANAVAESCWIRQLLLELHRPPPRATIVFCDNISAVYMSTNPIQHQRTKHIEIDLHFVRDKVALGEIKVLHVPSSLQFADIFTKGLPYMLFSEFKNSLHVWDRPG</sequence>
<dbReference type="InterPro" id="IPR025724">
    <property type="entry name" value="GAG-pre-integrase_dom"/>
</dbReference>
<dbReference type="PANTHER" id="PTHR11439:SF524">
    <property type="entry name" value="RNA-DIRECTED DNA POLYMERASE, PROTEIN KINASE RLK-PELLE-DLSV FAMILY"/>
    <property type="match status" value="1"/>
</dbReference>
<feature type="compositionally biased region" description="Low complexity" evidence="1">
    <location>
        <begin position="496"/>
        <end position="513"/>
    </location>
</feature>
<dbReference type="Pfam" id="PF00665">
    <property type="entry name" value="rve"/>
    <property type="match status" value="1"/>
</dbReference>
<dbReference type="PROSITE" id="PS50994">
    <property type="entry name" value="INTEGRASE"/>
    <property type="match status" value="1"/>
</dbReference>
<dbReference type="CDD" id="cd09272">
    <property type="entry name" value="RNase_HI_RT_Ty1"/>
    <property type="match status" value="1"/>
</dbReference>
<reference evidence="3 4" key="1">
    <citation type="submission" date="2024-02" db="EMBL/GenBank/DDBJ databases">
        <title>High-quality chromosome-scale genome assembly of Pensacola bahiagrass (Paspalum notatum Flugge var. saurae).</title>
        <authorList>
            <person name="Vega J.M."/>
            <person name="Podio M."/>
            <person name="Orjuela J."/>
            <person name="Siena L.A."/>
            <person name="Pessino S.C."/>
            <person name="Combes M.C."/>
            <person name="Mariac C."/>
            <person name="Albertini E."/>
            <person name="Pupilli F."/>
            <person name="Ortiz J.P.A."/>
            <person name="Leblanc O."/>
        </authorList>
    </citation>
    <scope>NUCLEOTIDE SEQUENCE [LARGE SCALE GENOMIC DNA]</scope>
    <source>
        <strain evidence="3">R1</strain>
        <tissue evidence="3">Leaf</tissue>
    </source>
</reference>
<dbReference type="Pfam" id="PF13976">
    <property type="entry name" value="gag_pre-integrs"/>
    <property type="match status" value="1"/>
</dbReference>
<dbReference type="GO" id="GO:0003676">
    <property type="term" value="F:nucleic acid binding"/>
    <property type="evidence" value="ECO:0007669"/>
    <property type="project" value="InterPro"/>
</dbReference>
<keyword evidence="4" id="KW-1185">Reference proteome</keyword>
<feature type="region of interest" description="Disordered" evidence="1">
    <location>
        <begin position="1"/>
        <end position="31"/>
    </location>
</feature>
<dbReference type="Pfam" id="PF07727">
    <property type="entry name" value="RVT_2"/>
    <property type="match status" value="2"/>
</dbReference>
<organism evidence="3 4">
    <name type="scientific">Paspalum notatum var. saurae</name>
    <dbReference type="NCBI Taxonomy" id="547442"/>
    <lineage>
        <taxon>Eukaryota</taxon>
        <taxon>Viridiplantae</taxon>
        <taxon>Streptophyta</taxon>
        <taxon>Embryophyta</taxon>
        <taxon>Tracheophyta</taxon>
        <taxon>Spermatophyta</taxon>
        <taxon>Magnoliopsida</taxon>
        <taxon>Liliopsida</taxon>
        <taxon>Poales</taxon>
        <taxon>Poaceae</taxon>
        <taxon>PACMAD clade</taxon>
        <taxon>Panicoideae</taxon>
        <taxon>Andropogonodae</taxon>
        <taxon>Paspaleae</taxon>
        <taxon>Paspalinae</taxon>
        <taxon>Paspalum</taxon>
    </lineage>
</organism>
<feature type="compositionally biased region" description="Pro residues" evidence="1">
    <location>
        <begin position="16"/>
        <end position="31"/>
    </location>
</feature>
<dbReference type="SUPFAM" id="SSF53098">
    <property type="entry name" value="Ribonuclease H-like"/>
    <property type="match status" value="1"/>
</dbReference>
<dbReference type="Gene3D" id="3.30.420.10">
    <property type="entry name" value="Ribonuclease H-like superfamily/Ribonuclease H"/>
    <property type="match status" value="1"/>
</dbReference>
<dbReference type="InterPro" id="IPR012337">
    <property type="entry name" value="RNaseH-like_sf"/>
</dbReference>
<dbReference type="EMBL" id="CP144752">
    <property type="protein sequence ID" value="WVZ91380.1"/>
    <property type="molecule type" value="Genomic_DNA"/>
</dbReference>
<dbReference type="GO" id="GO:0015074">
    <property type="term" value="P:DNA integration"/>
    <property type="evidence" value="ECO:0007669"/>
    <property type="project" value="InterPro"/>
</dbReference>
<dbReference type="Pfam" id="PF25597">
    <property type="entry name" value="SH3_retrovirus"/>
    <property type="match status" value="1"/>
</dbReference>
<feature type="compositionally biased region" description="Low complexity" evidence="1">
    <location>
        <begin position="1"/>
        <end position="15"/>
    </location>
</feature>
<feature type="domain" description="Integrase catalytic" evidence="2">
    <location>
        <begin position="183"/>
        <end position="348"/>
    </location>
</feature>
<feature type="compositionally biased region" description="Polar residues" evidence="1">
    <location>
        <begin position="450"/>
        <end position="468"/>
    </location>
</feature>
<dbReference type="InterPro" id="IPR001584">
    <property type="entry name" value="Integrase_cat-core"/>
</dbReference>
<protein>
    <recommendedName>
        <fullName evidence="2">Integrase catalytic domain-containing protein</fullName>
    </recommendedName>
</protein>
<gene>
    <name evidence="3" type="ORF">U9M48_037560</name>
</gene>
<dbReference type="InterPro" id="IPR057670">
    <property type="entry name" value="SH3_retrovirus"/>
</dbReference>
<dbReference type="SUPFAM" id="SSF56672">
    <property type="entry name" value="DNA/RNA polymerases"/>
    <property type="match status" value="1"/>
</dbReference>
<evidence type="ECO:0000313" key="4">
    <source>
        <dbReference type="Proteomes" id="UP001341281"/>
    </source>
</evidence>
<feature type="region of interest" description="Disordered" evidence="1">
    <location>
        <begin position="428"/>
        <end position="513"/>
    </location>
</feature>
<dbReference type="InterPro" id="IPR043502">
    <property type="entry name" value="DNA/RNA_pol_sf"/>
</dbReference>
<evidence type="ECO:0000313" key="3">
    <source>
        <dbReference type="EMBL" id="WVZ91380.1"/>
    </source>
</evidence>
<feature type="region of interest" description="Disordered" evidence="1">
    <location>
        <begin position="818"/>
        <end position="853"/>
    </location>
</feature>
<proteinExistence type="predicted"/>
<dbReference type="InterPro" id="IPR036397">
    <property type="entry name" value="RNaseH_sf"/>
</dbReference>
<evidence type="ECO:0000256" key="1">
    <source>
        <dbReference type="SAM" id="MobiDB-lite"/>
    </source>
</evidence>
<name>A0AAQ3UFU7_PASNO</name>
<dbReference type="AlphaFoldDB" id="A0AAQ3UFU7"/>
<dbReference type="PANTHER" id="PTHR11439">
    <property type="entry name" value="GAG-POL-RELATED RETROTRANSPOSON"/>
    <property type="match status" value="1"/>
</dbReference>
<accession>A0AAQ3UFU7</accession>